<dbReference type="EMBL" id="VSSQ01088979">
    <property type="protein sequence ID" value="MPN35419.1"/>
    <property type="molecule type" value="Genomic_DNA"/>
</dbReference>
<sequence>MLRAVKLQRAFSAKKRNARAALIADCVRYKDGADLPREFAMRRTAGAHIRALDGYNADWRGKPFGMFAKRKAPDLLLTFIKRCAHG</sequence>
<reference evidence="1" key="1">
    <citation type="submission" date="2019-08" db="EMBL/GenBank/DDBJ databases">
        <authorList>
            <person name="Kucharzyk K."/>
            <person name="Murdoch R.W."/>
            <person name="Higgins S."/>
            <person name="Loffler F."/>
        </authorList>
    </citation>
    <scope>NUCLEOTIDE SEQUENCE</scope>
</reference>
<dbReference type="AlphaFoldDB" id="A0A645HBB6"/>
<organism evidence="1">
    <name type="scientific">bioreactor metagenome</name>
    <dbReference type="NCBI Taxonomy" id="1076179"/>
    <lineage>
        <taxon>unclassified sequences</taxon>
        <taxon>metagenomes</taxon>
        <taxon>ecological metagenomes</taxon>
    </lineage>
</organism>
<accession>A0A645HBB6</accession>
<comment type="caution">
    <text evidence="1">The sequence shown here is derived from an EMBL/GenBank/DDBJ whole genome shotgun (WGS) entry which is preliminary data.</text>
</comment>
<proteinExistence type="predicted"/>
<name>A0A645HBB6_9ZZZZ</name>
<gene>
    <name evidence="1" type="ORF">SDC9_182917</name>
</gene>
<evidence type="ECO:0000313" key="1">
    <source>
        <dbReference type="EMBL" id="MPN35419.1"/>
    </source>
</evidence>
<protein>
    <submittedName>
        <fullName evidence="1">Uncharacterized protein</fullName>
    </submittedName>
</protein>